<dbReference type="InterPro" id="IPR015943">
    <property type="entry name" value="WD40/YVTN_repeat-like_dom_sf"/>
</dbReference>
<accession>A0A3B0XFG3</accession>
<dbReference type="SUPFAM" id="SSF50978">
    <property type="entry name" value="WD40 repeat-like"/>
    <property type="match status" value="1"/>
</dbReference>
<dbReference type="EMBL" id="UOFH01000138">
    <property type="protein sequence ID" value="VAW60329.1"/>
    <property type="molecule type" value="Genomic_DNA"/>
</dbReference>
<dbReference type="InterPro" id="IPR019775">
    <property type="entry name" value="WD40_repeat_CS"/>
</dbReference>
<dbReference type="Gene3D" id="2.130.10.10">
    <property type="entry name" value="YVTN repeat-like/Quinoprotein amine dehydrogenase"/>
    <property type="match status" value="2"/>
</dbReference>
<gene>
    <name evidence="3" type="ORF">MNBD_GAMMA08-1853</name>
</gene>
<dbReference type="PROSITE" id="PS50294">
    <property type="entry name" value="WD_REPEATS_REGION"/>
    <property type="match status" value="2"/>
</dbReference>
<sequence>MSSQCKQLNPLQRDGTSQRQRLLDALKSSYVSIDERSVADLLVYARDYAQLLRYYTETNSYGGDWVDFIENDVSTLVAIIQSTDYQQVKKQTDAIKQQVITADLPAKALHYNKLIKKITETALQLDQWYRNSKPGLLLNTALKQSLSSMVSDNVRDLASFALRANSIDPIIDALDTGSFSDVFELDNIQLDTSLFPEDILSDESYEDAAQRTIQLFDHIYEAYTFIINSADDYLTQTLEDYPEHEPHMALFISFLMLFKYAQAHLNTLTERHLRFYYEEVLQIQRKPAVPDQVHIIFELAKKSDPYLLKKQTELKAGKDANGAEVLYKLDEELAVNHGVVESETGLKSIYVDKDEDGVVKNIYAAVKANSADGLGAEIENEQGKWQTFGGAQVPFAEVGFVVASPMFFLAEGERTIHIQFRFNKQQALFAGSSLEEIKQELKYNVKVSASGAQAWLDVLVLDVQIRHVANAIEMDYQLLLSSDQDPVVAFDAQTLSTTIKTKHPVIRFILDNEGLSAAAGFDLSQAAHISDYSEQTEEYQAGSLLRYQGKVYQALRNIADAGVNPVDFKIYRGLLTWKEIKYAYPYKYFHRLELEKLTIKVDVKGVKNLILENDVGVLNPAKPFYPFGPIPKINSSFIIGSDEIFQKSLKFINVDIEWANLPEENFHNYYKAYNSPLKDDSGNQEEHQVTGNDYFKARASILFDGQWQEKIAELTTKNNFDAAYQAHSAGVRKIEYSHDGKYILSTGNDFDATLWDAVTEEKLPAFEAGTFVFDAVFNYDSSKILTADLYSELVRLWSVNNPTNALLEFTTGGWAISADINNAGDEIVTVSIYNDNNSFNVIIKVWNVNTQQVTHEKQVDIVLYEARFRAAYTQVALVGADNKLRIWDYASDEMVEYEGHTENINSLSFDSQGNRIITSSNDKTAIVWNLINNKKTILKGHKGNVLSARFNNSGQYIITSSKADKTTIIWNATSGKILSLIQMPEAIQSGASNFHPKKNQIAIGYSDGYVRTWTLQKTSTSQLFHYPGKDSGKPVSARNFSYFVEPSAYSRIEKPDAITRYDVTARQGFMKLKLSQSFLHELYPRYIAASAKDQTNTLPMPNAPYTPLIASISADYVAQEEIDFSAMKKNDFENRVEQLIHIYPFGEQEIYPIADDATASEFEINRHLVPEFNVTLTDSDDTTSVETAEGTLYIGIDKLELPQNLSLLFQIAEGSEDPELFAQKITWSYLANAQWHDFKTTQILSEKTNGLLTSGIIKFDMPKNMTNNNTLLPGKLHWIKASVHKDSAAVSQLIAIHSQAATARFFNQNNDPQWQKNALEKETISKLKSRLSAIKSVTQPYASYDGEMRERDEDYKVRVSERLRHKNRAVTIFDYERLVLEKFPEIYKVKCINHTFKKRNDPLYKVNPEYQPGYVRVIVVPDLRNKNAVNLLQPQVSLNKREEIKKALQAVASNFINLQVDNPNYEEIQVKFNVRFHAGRDKGLYSTLLNEDIIKLLSPWLYDEGADLQFGGLVHRSVILKYIEDREYVDFVTDFSLHQIVNNTQTPDSEYVRASTSSSVLVSAAQHIIGHNIITCDDIETTDESAREISRRPENPQQKITQRYLGNRHTKEMHDLKNEQKNCQLNEIKKHLRLYFKETKDATAMGYDYCAYCFSRKMSKR</sequence>
<protein>
    <submittedName>
        <fullName evidence="3">Uncharacterized protein</fullName>
    </submittedName>
</protein>
<name>A0A3B0XFG3_9ZZZZ</name>
<dbReference type="PROSITE" id="PS50082">
    <property type="entry name" value="WD_REPEATS_2"/>
    <property type="match status" value="3"/>
</dbReference>
<keyword evidence="1" id="KW-0853">WD repeat</keyword>
<dbReference type="InterPro" id="IPR036322">
    <property type="entry name" value="WD40_repeat_dom_sf"/>
</dbReference>
<organism evidence="3">
    <name type="scientific">hydrothermal vent metagenome</name>
    <dbReference type="NCBI Taxonomy" id="652676"/>
    <lineage>
        <taxon>unclassified sequences</taxon>
        <taxon>metagenomes</taxon>
        <taxon>ecological metagenomes</taxon>
    </lineage>
</organism>
<keyword evidence="2" id="KW-0677">Repeat</keyword>
<dbReference type="PANTHER" id="PTHR19879:SF9">
    <property type="entry name" value="TRANSCRIPTION INITIATION FACTOR TFIID SUBUNIT 5"/>
    <property type="match status" value="1"/>
</dbReference>
<reference evidence="3" key="1">
    <citation type="submission" date="2018-06" db="EMBL/GenBank/DDBJ databases">
        <authorList>
            <person name="Zhirakovskaya E."/>
        </authorList>
    </citation>
    <scope>NUCLEOTIDE SEQUENCE</scope>
</reference>
<evidence type="ECO:0000256" key="2">
    <source>
        <dbReference type="ARBA" id="ARBA00022737"/>
    </source>
</evidence>
<dbReference type="Pfam" id="PF00400">
    <property type="entry name" value="WD40"/>
    <property type="match status" value="3"/>
</dbReference>
<proteinExistence type="predicted"/>
<evidence type="ECO:0000313" key="3">
    <source>
        <dbReference type="EMBL" id="VAW60329.1"/>
    </source>
</evidence>
<dbReference type="PANTHER" id="PTHR19879">
    <property type="entry name" value="TRANSCRIPTION INITIATION FACTOR TFIID"/>
    <property type="match status" value="1"/>
</dbReference>
<dbReference type="SMART" id="SM00320">
    <property type="entry name" value="WD40"/>
    <property type="match status" value="5"/>
</dbReference>
<dbReference type="InterPro" id="IPR001680">
    <property type="entry name" value="WD40_rpt"/>
</dbReference>
<dbReference type="PROSITE" id="PS00678">
    <property type="entry name" value="WD_REPEATS_1"/>
    <property type="match status" value="2"/>
</dbReference>
<evidence type="ECO:0000256" key="1">
    <source>
        <dbReference type="ARBA" id="ARBA00022574"/>
    </source>
</evidence>